<name>X1K2I1_9ZZZZ</name>
<evidence type="ECO:0000256" key="4">
    <source>
        <dbReference type="ARBA" id="ARBA00022692"/>
    </source>
</evidence>
<dbReference type="PANTHER" id="PTHR30012">
    <property type="entry name" value="GENERAL SECRETION PATHWAY PROTEIN"/>
    <property type="match status" value="1"/>
</dbReference>
<evidence type="ECO:0000256" key="3">
    <source>
        <dbReference type="ARBA" id="ARBA00022475"/>
    </source>
</evidence>
<reference evidence="9" key="1">
    <citation type="journal article" date="2014" name="Front. Microbiol.">
        <title>High frequency of phylogenetically diverse reductive dehalogenase-homologous genes in deep subseafloor sedimentary metagenomes.</title>
        <authorList>
            <person name="Kawai M."/>
            <person name="Futagami T."/>
            <person name="Toyoda A."/>
            <person name="Takaki Y."/>
            <person name="Nishi S."/>
            <person name="Hori S."/>
            <person name="Arai W."/>
            <person name="Tsubouchi T."/>
            <person name="Morono Y."/>
            <person name="Uchiyama I."/>
            <person name="Ito T."/>
            <person name="Fujiyama A."/>
            <person name="Inagaki F."/>
            <person name="Takami H."/>
        </authorList>
    </citation>
    <scope>NUCLEOTIDE SEQUENCE</scope>
    <source>
        <strain evidence="9">Expedition CK06-06</strain>
    </source>
</reference>
<gene>
    <name evidence="9" type="ORF">S03H2_63847</name>
</gene>
<feature type="domain" description="Type II secretion system protein GspF" evidence="8">
    <location>
        <begin position="2"/>
        <end position="103"/>
    </location>
</feature>
<evidence type="ECO:0000313" key="9">
    <source>
        <dbReference type="EMBL" id="GAH87885.1"/>
    </source>
</evidence>
<comment type="caution">
    <text evidence="9">The sequence shown here is derived from an EMBL/GenBank/DDBJ whole genome shotgun (WGS) entry which is preliminary data.</text>
</comment>
<protein>
    <recommendedName>
        <fullName evidence="8">Type II secretion system protein GspF domain-containing protein</fullName>
    </recommendedName>
</protein>
<keyword evidence="6 7" id="KW-0472">Membrane</keyword>
<dbReference type="GO" id="GO:0005886">
    <property type="term" value="C:plasma membrane"/>
    <property type="evidence" value="ECO:0007669"/>
    <property type="project" value="UniProtKB-SubCell"/>
</dbReference>
<dbReference type="InterPro" id="IPR042094">
    <property type="entry name" value="T2SS_GspF_sf"/>
</dbReference>
<sequence>MAMVTQQTSNKAMAKALTDVQQSMIAGAGLSGPMGRNKLFLPLMVQMTSVGEETGNLDNTLTTVADSYEVEADDKTKSMIALIVPAMTIILGLIVGFIALSLVSAMYSIYGQLG</sequence>
<keyword evidence="3" id="KW-1003">Cell membrane</keyword>
<dbReference type="Gene3D" id="1.20.81.30">
    <property type="entry name" value="Type II secretion system (T2SS), domain F"/>
    <property type="match status" value="1"/>
</dbReference>
<dbReference type="InterPro" id="IPR003004">
    <property type="entry name" value="GspF/PilC"/>
</dbReference>
<keyword evidence="5 7" id="KW-1133">Transmembrane helix</keyword>
<accession>X1K2I1</accession>
<keyword evidence="4 7" id="KW-0812">Transmembrane</keyword>
<feature type="transmembrane region" description="Helical" evidence="7">
    <location>
        <begin position="82"/>
        <end position="110"/>
    </location>
</feature>
<dbReference type="PANTHER" id="PTHR30012:SF0">
    <property type="entry name" value="TYPE II SECRETION SYSTEM PROTEIN F-RELATED"/>
    <property type="match status" value="1"/>
</dbReference>
<evidence type="ECO:0000256" key="2">
    <source>
        <dbReference type="ARBA" id="ARBA00005745"/>
    </source>
</evidence>
<proteinExistence type="inferred from homology"/>
<dbReference type="AlphaFoldDB" id="X1K2I1"/>
<comment type="subcellular location">
    <subcellularLocation>
        <location evidence="1">Cell membrane</location>
        <topology evidence="1">Multi-pass membrane protein</topology>
    </subcellularLocation>
</comment>
<organism evidence="9">
    <name type="scientific">marine sediment metagenome</name>
    <dbReference type="NCBI Taxonomy" id="412755"/>
    <lineage>
        <taxon>unclassified sequences</taxon>
        <taxon>metagenomes</taxon>
        <taxon>ecological metagenomes</taxon>
    </lineage>
</organism>
<evidence type="ECO:0000256" key="6">
    <source>
        <dbReference type="ARBA" id="ARBA00023136"/>
    </source>
</evidence>
<dbReference type="InterPro" id="IPR018076">
    <property type="entry name" value="T2SS_GspF_dom"/>
</dbReference>
<evidence type="ECO:0000259" key="8">
    <source>
        <dbReference type="Pfam" id="PF00482"/>
    </source>
</evidence>
<evidence type="ECO:0000256" key="5">
    <source>
        <dbReference type="ARBA" id="ARBA00022989"/>
    </source>
</evidence>
<evidence type="ECO:0000256" key="7">
    <source>
        <dbReference type="SAM" id="Phobius"/>
    </source>
</evidence>
<dbReference type="Pfam" id="PF00482">
    <property type="entry name" value="T2SSF"/>
    <property type="match status" value="1"/>
</dbReference>
<evidence type="ECO:0000256" key="1">
    <source>
        <dbReference type="ARBA" id="ARBA00004651"/>
    </source>
</evidence>
<comment type="similarity">
    <text evidence="2">Belongs to the GSP F family.</text>
</comment>
<dbReference type="EMBL" id="BARU01041403">
    <property type="protein sequence ID" value="GAH87885.1"/>
    <property type="molecule type" value="Genomic_DNA"/>
</dbReference>